<dbReference type="PANTHER" id="PTHR43095">
    <property type="entry name" value="SUGAR KINASE"/>
    <property type="match status" value="1"/>
</dbReference>
<evidence type="ECO:0000259" key="4">
    <source>
        <dbReference type="Pfam" id="PF00370"/>
    </source>
</evidence>
<dbReference type="InterPro" id="IPR000577">
    <property type="entry name" value="Carb_kinase_FGGY"/>
</dbReference>
<evidence type="ECO:0000256" key="3">
    <source>
        <dbReference type="ARBA" id="ARBA00022777"/>
    </source>
</evidence>
<dbReference type="Gene3D" id="3.30.420.40">
    <property type="match status" value="2"/>
</dbReference>
<name>A0A174AC85_9FIRM</name>
<dbReference type="Proteomes" id="UP000095544">
    <property type="component" value="Unassembled WGS sequence"/>
</dbReference>
<dbReference type="SUPFAM" id="SSF53067">
    <property type="entry name" value="Actin-like ATPase domain"/>
    <property type="match status" value="2"/>
</dbReference>
<reference evidence="6 7" key="1">
    <citation type="submission" date="2015-09" db="EMBL/GenBank/DDBJ databases">
        <authorList>
            <consortium name="Pathogen Informatics"/>
        </authorList>
    </citation>
    <scope>NUCLEOTIDE SEQUENCE [LARGE SCALE GENOMIC DNA]</scope>
    <source>
        <strain evidence="6 7">2789STDY5834876</strain>
    </source>
</reference>
<dbReference type="CDD" id="cd07773">
    <property type="entry name" value="ASKHA_NBD_FGGY_FK"/>
    <property type="match status" value="1"/>
</dbReference>
<dbReference type="GO" id="GO:0004370">
    <property type="term" value="F:glycerol kinase activity"/>
    <property type="evidence" value="ECO:0007669"/>
    <property type="project" value="UniProtKB-EC"/>
</dbReference>
<organism evidence="6 7">
    <name type="scientific">Faecalicatena contorta</name>
    <dbReference type="NCBI Taxonomy" id="39482"/>
    <lineage>
        <taxon>Bacteria</taxon>
        <taxon>Bacillati</taxon>
        <taxon>Bacillota</taxon>
        <taxon>Clostridia</taxon>
        <taxon>Lachnospirales</taxon>
        <taxon>Lachnospiraceae</taxon>
        <taxon>Faecalicatena</taxon>
    </lineage>
</organism>
<dbReference type="Pfam" id="PF00370">
    <property type="entry name" value="FGGY_N"/>
    <property type="match status" value="1"/>
</dbReference>
<dbReference type="InterPro" id="IPR050406">
    <property type="entry name" value="FGGY_Carb_Kinase"/>
</dbReference>
<dbReference type="PIRSF" id="PIRSF000538">
    <property type="entry name" value="GlpK"/>
    <property type="match status" value="1"/>
</dbReference>
<sequence length="484" mass="53886">MKKSAIMGVDFGLSKINSTLTCIENGKLLLDSEFRYKWDVQANNWMETNPEQLWEVSQRAAEEVIARCDFQEVEICAIVLSCFGETIVPVDRDGNHLYPIIGSNDIRANRESMQIKEGVPDYSQIAGGNIAPSAAASKILWLRNNRPEIFGKTASFYSLQEYILRKMGAHPMNDYTLASRKMLYDLRRYEWSTEITRFLEIAPEQLGVAGPSAETIDELDHYGRVKLPHKVPVVIGAHDACSSALGLGIHPKNDGTLNGNNSGTWNLMNLYYNHFVDVSENASKLTPGCGPVRGSYYYQAAGAVGPVLDWFIRTFSREGLNELSKKAVYDGSCHVRLQQDPMEGSGVFSGLSLTDELSDVFTGLIESVTFPMKDMLIQFENLTGRRFEAMRISAGGAKADNWVQLKANVMNIAMERVSNLQASALGAAINAAVGIGAYADYDEAIKKMVQVEKVFEPDSEMVKRYQERNEEFRELGVKGPCFFL</sequence>
<dbReference type="EC" id="2.7.1.30" evidence="6"/>
<dbReference type="InterPro" id="IPR018485">
    <property type="entry name" value="FGGY_C"/>
</dbReference>
<accession>A0A174AC85</accession>
<dbReference type="GO" id="GO:0005975">
    <property type="term" value="P:carbohydrate metabolic process"/>
    <property type="evidence" value="ECO:0007669"/>
    <property type="project" value="InterPro"/>
</dbReference>
<feature type="domain" description="Carbohydrate kinase FGGY N-terminal" evidence="4">
    <location>
        <begin position="6"/>
        <end position="246"/>
    </location>
</feature>
<comment type="similarity">
    <text evidence="1">Belongs to the FGGY kinase family.</text>
</comment>
<keyword evidence="2 6" id="KW-0808">Transferase</keyword>
<evidence type="ECO:0000259" key="5">
    <source>
        <dbReference type="Pfam" id="PF02782"/>
    </source>
</evidence>
<evidence type="ECO:0000256" key="1">
    <source>
        <dbReference type="ARBA" id="ARBA00009156"/>
    </source>
</evidence>
<keyword evidence="3 6" id="KW-0418">Kinase</keyword>
<feature type="domain" description="Carbohydrate kinase FGGY C-terminal" evidence="5">
    <location>
        <begin position="345"/>
        <end position="434"/>
    </location>
</feature>
<evidence type="ECO:0000313" key="6">
    <source>
        <dbReference type="EMBL" id="CUN85108.1"/>
    </source>
</evidence>
<dbReference type="STRING" id="39482.ERS852491_00656"/>
<dbReference type="InterPro" id="IPR018484">
    <property type="entry name" value="FGGY_N"/>
</dbReference>
<dbReference type="Pfam" id="PF02782">
    <property type="entry name" value="FGGY_C"/>
    <property type="match status" value="1"/>
</dbReference>
<dbReference type="RefSeq" id="WP_055151030.1">
    <property type="nucleotide sequence ID" value="NZ_CYZU01000004.1"/>
</dbReference>
<dbReference type="OrthoDB" id="2039810at2"/>
<evidence type="ECO:0000313" key="7">
    <source>
        <dbReference type="Proteomes" id="UP000095544"/>
    </source>
</evidence>
<evidence type="ECO:0000256" key="2">
    <source>
        <dbReference type="ARBA" id="ARBA00022679"/>
    </source>
</evidence>
<gene>
    <name evidence="6" type="primary">glpK_2</name>
    <name evidence="6" type="ORF">ERS852491_00656</name>
</gene>
<dbReference type="InterPro" id="IPR043129">
    <property type="entry name" value="ATPase_NBD"/>
</dbReference>
<dbReference type="EMBL" id="CYZU01000004">
    <property type="protein sequence ID" value="CUN85108.1"/>
    <property type="molecule type" value="Genomic_DNA"/>
</dbReference>
<dbReference type="AlphaFoldDB" id="A0A174AC85"/>
<protein>
    <submittedName>
        <fullName evidence="6">Glycerol kinase</fullName>
        <ecNumber evidence="6">2.7.1.30</ecNumber>
    </submittedName>
</protein>
<proteinExistence type="inferred from homology"/>